<reference evidence="3 4" key="1">
    <citation type="submission" date="2017-09" db="EMBL/GenBank/DDBJ databases">
        <authorList>
            <person name="Ehlers B."/>
            <person name="Leendertz F.H."/>
        </authorList>
    </citation>
    <scope>NUCLEOTIDE SEQUENCE [LARGE SCALE GENOMIC DNA]</scope>
    <source>
        <strain evidence="3 4">CGMCC 4.7095</strain>
    </source>
</reference>
<name>A0A286DQU1_9ACTN</name>
<feature type="compositionally biased region" description="Pro residues" evidence="1">
    <location>
        <begin position="32"/>
        <end position="46"/>
    </location>
</feature>
<feature type="transmembrane region" description="Helical" evidence="2">
    <location>
        <begin position="295"/>
        <end position="316"/>
    </location>
</feature>
<dbReference type="AlphaFoldDB" id="A0A286DQU1"/>
<evidence type="ECO:0000313" key="4">
    <source>
        <dbReference type="Proteomes" id="UP000219072"/>
    </source>
</evidence>
<evidence type="ECO:0008006" key="5">
    <source>
        <dbReference type="Google" id="ProtNLM"/>
    </source>
</evidence>
<keyword evidence="2" id="KW-1133">Transmembrane helix</keyword>
<feature type="compositionally biased region" description="Basic and acidic residues" evidence="1">
    <location>
        <begin position="89"/>
        <end position="105"/>
    </location>
</feature>
<dbReference type="PRINTS" id="PR01217">
    <property type="entry name" value="PRICHEXTENSN"/>
</dbReference>
<keyword evidence="4" id="KW-1185">Reference proteome</keyword>
<keyword evidence="2" id="KW-0812">Transmembrane</keyword>
<organism evidence="3 4">
    <name type="scientific">Streptomyces zhaozhouensis</name>
    <dbReference type="NCBI Taxonomy" id="1300267"/>
    <lineage>
        <taxon>Bacteria</taxon>
        <taxon>Bacillati</taxon>
        <taxon>Actinomycetota</taxon>
        <taxon>Actinomycetes</taxon>
        <taxon>Kitasatosporales</taxon>
        <taxon>Streptomycetaceae</taxon>
        <taxon>Streptomyces</taxon>
    </lineage>
</organism>
<evidence type="ECO:0000313" key="3">
    <source>
        <dbReference type="EMBL" id="SOD61035.1"/>
    </source>
</evidence>
<feature type="compositionally biased region" description="Low complexity" evidence="1">
    <location>
        <begin position="156"/>
        <end position="166"/>
    </location>
</feature>
<accession>A0A286DQU1</accession>
<evidence type="ECO:0000256" key="1">
    <source>
        <dbReference type="SAM" id="MobiDB-lite"/>
    </source>
</evidence>
<feature type="compositionally biased region" description="Pro residues" evidence="1">
    <location>
        <begin position="143"/>
        <end position="155"/>
    </location>
</feature>
<protein>
    <recommendedName>
        <fullName evidence="5">Peptidoglycan binding domain-containing protein</fullName>
    </recommendedName>
</protein>
<keyword evidence="2" id="KW-0472">Membrane</keyword>
<feature type="compositionally biased region" description="Pro residues" evidence="1">
    <location>
        <begin position="182"/>
        <end position="196"/>
    </location>
</feature>
<gene>
    <name evidence="3" type="ORF">SAMN06297387_102451</name>
</gene>
<dbReference type="EMBL" id="OCNE01000002">
    <property type="protein sequence ID" value="SOD61035.1"/>
    <property type="molecule type" value="Genomic_DNA"/>
</dbReference>
<dbReference type="Proteomes" id="UP000219072">
    <property type="component" value="Unassembled WGS sequence"/>
</dbReference>
<sequence length="610" mass="61872">MTTRARINIPGSRPIPPIVVRETVDEEAARSAPPPLPTRTPKPPPGARTEGKSQGDATGGDSGKKTSSWFEPRKSPPKTGAMPQVGAEEPGRGEPPHEPAGHDAPRAGGHPPLADTPPDGMPGVGGERAAASDWFPGGRDEPPPVSPQGPLPVRPTGPTTGPATGPMSVPPAPTPMGDDRPPTIPPQGPAPTPQGPIPTLDSGGPAPRPGGRPPEDDPSGTTMDLGGPFPPAPPPGVHDGDPAATGPMPRPDFDDDTGAVPAVPPPGPRPPADEEPPPPAAPAAAKPAPRGRSKLKLLVVALVGLGVVAYGAGLFLNQDDVPKGTETLGVDIGGMSTEEAHAALDERLDAANNEPLILVVDGQEIELKPSVAGLAVDAEATAREASGTDYSPVAVIGSLFGGTREADAVFSVDREKLTVALQERTAEAGGAGPVDGTVVFENGQAIGRAGQPGAAIDPVAAGDAVEAAFRERAAGGENAPVELPVAERDPLVGEEQVQQALEEFGEPAMSGWVWLVAADRELPISQQTLSGILTMEPSDQGNLQPVLDPDGLAELYGTTFDGVMIDAGSGLVEMTPEHAAAALIPALRETATVDEGPGRRVAEVEGATLG</sequence>
<evidence type="ECO:0000256" key="2">
    <source>
        <dbReference type="SAM" id="Phobius"/>
    </source>
</evidence>
<proteinExistence type="predicted"/>
<feature type="region of interest" description="Disordered" evidence="1">
    <location>
        <begin position="1"/>
        <end position="290"/>
    </location>
</feature>
<dbReference type="RefSeq" id="WP_097229826.1">
    <property type="nucleotide sequence ID" value="NZ_OCNE01000002.1"/>
</dbReference>